<comment type="caution">
    <text evidence="1">The sequence shown here is derived from an EMBL/GenBank/DDBJ whole genome shotgun (WGS) entry which is preliminary data.</text>
</comment>
<accession>A0ACC3CT01</accession>
<gene>
    <name evidence="1" type="ORF">LTS18_001755</name>
</gene>
<protein>
    <submittedName>
        <fullName evidence="1">Uncharacterized protein</fullName>
    </submittedName>
</protein>
<name>A0ACC3CT01_9PEZI</name>
<organism evidence="1 2">
    <name type="scientific">Coniosporium uncinatum</name>
    <dbReference type="NCBI Taxonomy" id="93489"/>
    <lineage>
        <taxon>Eukaryota</taxon>
        <taxon>Fungi</taxon>
        <taxon>Dikarya</taxon>
        <taxon>Ascomycota</taxon>
        <taxon>Pezizomycotina</taxon>
        <taxon>Dothideomycetes</taxon>
        <taxon>Dothideomycetes incertae sedis</taxon>
        <taxon>Coniosporium</taxon>
    </lineage>
</organism>
<sequence length="74" mass="8301">MTYQVIGVALIAAIYFLVQYLNRTETPKIEGIPEVSGYPLFGSLIELGTNHAKVAQRWAEKYGPVFQVRMGNKI</sequence>
<reference evidence="1" key="1">
    <citation type="submission" date="2024-09" db="EMBL/GenBank/DDBJ databases">
        <title>Black Yeasts Isolated from many extreme environments.</title>
        <authorList>
            <person name="Coleine C."/>
            <person name="Stajich J.E."/>
            <person name="Selbmann L."/>
        </authorList>
    </citation>
    <scope>NUCLEOTIDE SEQUENCE</scope>
    <source>
        <strain evidence="1">CCFEE 5737</strain>
    </source>
</reference>
<proteinExistence type="predicted"/>
<evidence type="ECO:0000313" key="1">
    <source>
        <dbReference type="EMBL" id="KAK3044265.1"/>
    </source>
</evidence>
<evidence type="ECO:0000313" key="2">
    <source>
        <dbReference type="Proteomes" id="UP001186974"/>
    </source>
</evidence>
<dbReference type="EMBL" id="JAWDJW010012196">
    <property type="protein sequence ID" value="KAK3044265.1"/>
    <property type="molecule type" value="Genomic_DNA"/>
</dbReference>
<dbReference type="Proteomes" id="UP001186974">
    <property type="component" value="Unassembled WGS sequence"/>
</dbReference>
<keyword evidence="2" id="KW-1185">Reference proteome</keyword>